<dbReference type="RefSeq" id="WP_111527300.1">
    <property type="nucleotide sequence ID" value="NZ_JBHRSG010000005.1"/>
</dbReference>
<accession>A0A328AL09</accession>
<evidence type="ECO:0000313" key="1">
    <source>
        <dbReference type="EMBL" id="RAK53548.1"/>
    </source>
</evidence>
<gene>
    <name evidence="1" type="ORF">DJ017_02900</name>
</gene>
<keyword evidence="2" id="KW-1185">Reference proteome</keyword>
<comment type="caution">
    <text evidence="1">The sequence shown here is derived from an EMBL/GenBank/DDBJ whole genome shotgun (WGS) entry which is preliminary data.</text>
</comment>
<dbReference type="Proteomes" id="UP000249254">
    <property type="component" value="Unassembled WGS sequence"/>
</dbReference>
<evidence type="ECO:0000313" key="2">
    <source>
        <dbReference type="Proteomes" id="UP000249254"/>
    </source>
</evidence>
<dbReference type="AlphaFoldDB" id="A0A328AL09"/>
<reference evidence="2" key="1">
    <citation type="submission" date="2018-05" db="EMBL/GenBank/DDBJ databases">
        <authorList>
            <person name="Li X."/>
        </authorList>
    </citation>
    <scope>NUCLEOTIDE SEQUENCE [LARGE SCALE GENOMIC DNA]</scope>
    <source>
        <strain evidence="2">LX32</strain>
    </source>
</reference>
<name>A0A328AL09_9CAUL</name>
<dbReference type="EMBL" id="QFYQ01000001">
    <property type="protein sequence ID" value="RAK53548.1"/>
    <property type="molecule type" value="Genomic_DNA"/>
</dbReference>
<proteinExistence type="predicted"/>
<sequence>MLKERRMVAEQIAGALFEAEAAIDAAISKTAQLTGVMPALRKQAGASALVGQDAVERASQAIMALAEARRAIVETHKELSVAQVQVGLGAVAIDGGGTKPATSALGGRALRTVSSAA</sequence>
<organism evidence="1 2">
    <name type="scientific">Phenylobacterium soli</name>
    <dbReference type="NCBI Taxonomy" id="2170551"/>
    <lineage>
        <taxon>Bacteria</taxon>
        <taxon>Pseudomonadati</taxon>
        <taxon>Pseudomonadota</taxon>
        <taxon>Alphaproteobacteria</taxon>
        <taxon>Caulobacterales</taxon>
        <taxon>Caulobacteraceae</taxon>
        <taxon>Phenylobacterium</taxon>
    </lineage>
</organism>
<dbReference type="OrthoDB" id="7191092at2"/>
<protein>
    <submittedName>
        <fullName evidence="1">Uncharacterized protein</fullName>
    </submittedName>
</protein>